<protein>
    <submittedName>
        <fullName evidence="2">Uncharacterized protein</fullName>
    </submittedName>
</protein>
<accession>A0A166CBT2</accession>
<dbReference type="Proteomes" id="UP000076532">
    <property type="component" value="Unassembled WGS sequence"/>
</dbReference>
<name>A0A166CBT2_9AGAM</name>
<sequence>MAGSKQQPDAGPRLHAAQERVHDKQEFPGLASVPSEPSSSWLVFLTSLDSPLAGLDNDIARRRVAFLGSLGPNSAPSSH</sequence>
<evidence type="ECO:0000313" key="3">
    <source>
        <dbReference type="Proteomes" id="UP000076532"/>
    </source>
</evidence>
<evidence type="ECO:0000313" key="2">
    <source>
        <dbReference type="EMBL" id="KZP13495.1"/>
    </source>
</evidence>
<feature type="compositionally biased region" description="Basic and acidic residues" evidence="1">
    <location>
        <begin position="16"/>
        <end position="26"/>
    </location>
</feature>
<gene>
    <name evidence="2" type="ORF">FIBSPDRAFT_869316</name>
</gene>
<keyword evidence="3" id="KW-1185">Reference proteome</keyword>
<dbReference type="AlphaFoldDB" id="A0A166CBT2"/>
<reference evidence="2 3" key="1">
    <citation type="journal article" date="2016" name="Mol. Biol. Evol.">
        <title>Comparative Genomics of Early-Diverging Mushroom-Forming Fungi Provides Insights into the Origins of Lignocellulose Decay Capabilities.</title>
        <authorList>
            <person name="Nagy L.G."/>
            <person name="Riley R."/>
            <person name="Tritt A."/>
            <person name="Adam C."/>
            <person name="Daum C."/>
            <person name="Floudas D."/>
            <person name="Sun H."/>
            <person name="Yadav J.S."/>
            <person name="Pangilinan J."/>
            <person name="Larsson K.H."/>
            <person name="Matsuura K."/>
            <person name="Barry K."/>
            <person name="Labutti K."/>
            <person name="Kuo R."/>
            <person name="Ohm R.A."/>
            <person name="Bhattacharya S.S."/>
            <person name="Shirouzu T."/>
            <person name="Yoshinaga Y."/>
            <person name="Martin F.M."/>
            <person name="Grigoriev I.V."/>
            <person name="Hibbett D.S."/>
        </authorList>
    </citation>
    <scope>NUCLEOTIDE SEQUENCE [LARGE SCALE GENOMIC DNA]</scope>
    <source>
        <strain evidence="2 3">CBS 109695</strain>
    </source>
</reference>
<dbReference type="EMBL" id="KV417632">
    <property type="protein sequence ID" value="KZP13495.1"/>
    <property type="molecule type" value="Genomic_DNA"/>
</dbReference>
<feature type="region of interest" description="Disordered" evidence="1">
    <location>
        <begin position="1"/>
        <end position="37"/>
    </location>
</feature>
<evidence type="ECO:0000256" key="1">
    <source>
        <dbReference type="SAM" id="MobiDB-lite"/>
    </source>
</evidence>
<organism evidence="2 3">
    <name type="scientific">Athelia psychrophila</name>
    <dbReference type="NCBI Taxonomy" id="1759441"/>
    <lineage>
        <taxon>Eukaryota</taxon>
        <taxon>Fungi</taxon>
        <taxon>Dikarya</taxon>
        <taxon>Basidiomycota</taxon>
        <taxon>Agaricomycotina</taxon>
        <taxon>Agaricomycetes</taxon>
        <taxon>Agaricomycetidae</taxon>
        <taxon>Atheliales</taxon>
        <taxon>Atheliaceae</taxon>
        <taxon>Athelia</taxon>
    </lineage>
</organism>
<proteinExistence type="predicted"/>